<keyword evidence="8 10" id="KW-0238">DNA-binding</keyword>
<dbReference type="OrthoDB" id="1926878at2759"/>
<dbReference type="PROSITE" id="PS51038">
    <property type="entry name" value="BAH"/>
    <property type="match status" value="1"/>
</dbReference>
<sequence length="873" mass="97401">MARSLPPSTPSRRSKRFQPIATPSGRINTSFNCTWRGEPTLIRPVNPSLDLLPDEQEENNDSEEQEMETAFYEGFQINAPKAKMYRGQSTKKTKDSGDGTQIYLVGDIILVETDFLSRVKKPPSIAVIVSMWEVRPKLGDGEESESDPKKMRVRVHWFLRPSELASIRAKRDHKENEIYYSLSSCETILPDVIVSHCNVSSKLPGRAPSSRKLVASPSKAKSTSALTSSPKKAKWYVEVTDEEVNSSDAEGAASKAVALCRPSAREFEESFYCHLAIDSYRGLYFDLDWDAHHANALNSDANLRSGEAWTVVPSMRKDKGKAKAKGEPARKRAKRQVSDEESGPDDSEEYEISSGEDDEDDDTLPPIDEAEEDDSLSVVSEDENDRKTPRTPSRKRKRGEGIKTPRKQRVRTLVEPTPRSRRHLVSPSKSPSKKKSKFTIRPPRHPSLKSSTQNDFAHLPKDPWLRAMHVLHVGSRPDALPCREEEFNKVLRCVGDVLEEGSGGCIYISGVPGTGKTATVHTVVRELKRMAEEGETNPFTYVEINGLRIPEPAAAYSLLWEAVSGHNAERDGHMKISTKESLKALTRYFSGVGRGPGGHACVVLMDELDQLVTAKQDVVYNFFNWPTLVGSKLVVIAVANTMDLPERVMSGRVRSRLGMTRINFQPYTTVQLQEIVQSRLASAKEGLTGDDVKVDVIAPDVVKYIGMKVSTISGDARRALDTCRRTVELVQPKRRTAKMNDVKEVLQMMQNSPTAAYLRECSFHERLMLTSLVKCIKREGVEEIKWSELQHQHLVYMNVLTSEDDPTRKPTAAELGLVLDSLVASRAIVAEEGAAISRKPDGERRVLLNLEQGEIERVVSEVGGTRWKNVLSG</sequence>
<comment type="subcellular location">
    <subcellularLocation>
        <location evidence="1 10">Nucleus</location>
    </subcellularLocation>
</comment>
<dbReference type="Pfam" id="PF22606">
    <property type="entry name" value="Cdc6-ORC-like_ATPase_lid"/>
    <property type="match status" value="1"/>
</dbReference>
<dbReference type="Gene3D" id="1.10.8.60">
    <property type="match status" value="1"/>
</dbReference>
<evidence type="ECO:0000256" key="11">
    <source>
        <dbReference type="SAM" id="MobiDB-lite"/>
    </source>
</evidence>
<feature type="region of interest" description="Disordered" evidence="11">
    <location>
        <begin position="202"/>
        <end position="226"/>
    </location>
</feature>
<keyword evidence="4" id="KW-0479">Metal-binding</keyword>
<dbReference type="PANTHER" id="PTHR10763:SF23">
    <property type="entry name" value="ORIGIN RECOGNITION COMPLEX SUBUNIT 1"/>
    <property type="match status" value="1"/>
</dbReference>
<name>A0A5C3LXB1_9AGAR</name>
<dbReference type="Gene3D" id="3.40.50.300">
    <property type="entry name" value="P-loop containing nucleotide triphosphate hydrolases"/>
    <property type="match status" value="1"/>
</dbReference>
<dbReference type="FunFam" id="3.40.50.300:FF:000199">
    <property type="entry name" value="Origin recognition complex subunit 1"/>
    <property type="match status" value="1"/>
</dbReference>
<evidence type="ECO:0000313" key="13">
    <source>
        <dbReference type="EMBL" id="TFK36756.1"/>
    </source>
</evidence>
<protein>
    <recommendedName>
        <fullName evidence="10">Origin recognition complex subunit 1</fullName>
    </recommendedName>
</protein>
<feature type="compositionally biased region" description="Acidic residues" evidence="11">
    <location>
        <begin position="339"/>
        <end position="383"/>
    </location>
</feature>
<dbReference type="Pfam" id="PF01426">
    <property type="entry name" value="BAH"/>
    <property type="match status" value="1"/>
</dbReference>
<keyword evidence="7" id="KW-0460">Magnesium</keyword>
<dbReference type="Gene3D" id="2.30.30.490">
    <property type="match status" value="1"/>
</dbReference>
<dbReference type="GO" id="GO:0003688">
    <property type="term" value="F:DNA replication origin binding"/>
    <property type="evidence" value="ECO:0007669"/>
    <property type="project" value="UniProtKB-ARBA"/>
</dbReference>
<feature type="region of interest" description="Disordered" evidence="11">
    <location>
        <begin position="312"/>
        <end position="455"/>
    </location>
</feature>
<feature type="domain" description="BAH" evidence="12">
    <location>
        <begin position="101"/>
        <end position="238"/>
    </location>
</feature>
<evidence type="ECO:0000256" key="8">
    <source>
        <dbReference type="ARBA" id="ARBA00023125"/>
    </source>
</evidence>
<keyword evidence="3 10" id="KW-0235">DNA replication</keyword>
<dbReference type="GO" id="GO:0005664">
    <property type="term" value="C:nuclear origin of replication recognition complex"/>
    <property type="evidence" value="ECO:0007669"/>
    <property type="project" value="TreeGrafter"/>
</dbReference>
<evidence type="ECO:0000256" key="7">
    <source>
        <dbReference type="ARBA" id="ARBA00022842"/>
    </source>
</evidence>
<keyword evidence="5 10" id="KW-0547">Nucleotide-binding</keyword>
<dbReference type="InterPro" id="IPR043151">
    <property type="entry name" value="BAH_sf"/>
</dbReference>
<dbReference type="SUPFAM" id="SSF52540">
    <property type="entry name" value="P-loop containing nucleoside triphosphate hydrolases"/>
    <property type="match status" value="1"/>
</dbReference>
<reference evidence="13 14" key="1">
    <citation type="journal article" date="2019" name="Nat. Ecol. Evol.">
        <title>Megaphylogeny resolves global patterns of mushroom evolution.</title>
        <authorList>
            <person name="Varga T."/>
            <person name="Krizsan K."/>
            <person name="Foldi C."/>
            <person name="Dima B."/>
            <person name="Sanchez-Garcia M."/>
            <person name="Sanchez-Ramirez S."/>
            <person name="Szollosi G.J."/>
            <person name="Szarkandi J.G."/>
            <person name="Papp V."/>
            <person name="Albert L."/>
            <person name="Andreopoulos W."/>
            <person name="Angelini C."/>
            <person name="Antonin V."/>
            <person name="Barry K.W."/>
            <person name="Bougher N.L."/>
            <person name="Buchanan P."/>
            <person name="Buyck B."/>
            <person name="Bense V."/>
            <person name="Catcheside P."/>
            <person name="Chovatia M."/>
            <person name="Cooper J."/>
            <person name="Damon W."/>
            <person name="Desjardin D."/>
            <person name="Finy P."/>
            <person name="Geml J."/>
            <person name="Haridas S."/>
            <person name="Hughes K."/>
            <person name="Justo A."/>
            <person name="Karasinski D."/>
            <person name="Kautmanova I."/>
            <person name="Kiss B."/>
            <person name="Kocsube S."/>
            <person name="Kotiranta H."/>
            <person name="LaButti K.M."/>
            <person name="Lechner B.E."/>
            <person name="Liimatainen K."/>
            <person name="Lipzen A."/>
            <person name="Lukacs Z."/>
            <person name="Mihaltcheva S."/>
            <person name="Morgado L.N."/>
            <person name="Niskanen T."/>
            <person name="Noordeloos M.E."/>
            <person name="Ohm R.A."/>
            <person name="Ortiz-Santana B."/>
            <person name="Ovrebo C."/>
            <person name="Racz N."/>
            <person name="Riley R."/>
            <person name="Savchenko A."/>
            <person name="Shiryaev A."/>
            <person name="Soop K."/>
            <person name="Spirin V."/>
            <person name="Szebenyi C."/>
            <person name="Tomsovsky M."/>
            <person name="Tulloss R.E."/>
            <person name="Uehling J."/>
            <person name="Grigoriev I.V."/>
            <person name="Vagvolgyi C."/>
            <person name="Papp T."/>
            <person name="Martin F.M."/>
            <person name="Miettinen O."/>
            <person name="Hibbett D.S."/>
            <person name="Nagy L.G."/>
        </authorList>
    </citation>
    <scope>NUCLEOTIDE SEQUENCE [LARGE SCALE GENOMIC DNA]</scope>
    <source>
        <strain evidence="13 14">CBS 166.37</strain>
    </source>
</reference>
<feature type="compositionally biased region" description="Basic residues" evidence="11">
    <location>
        <begin position="392"/>
        <end position="410"/>
    </location>
</feature>
<dbReference type="GO" id="GO:0033314">
    <property type="term" value="P:mitotic DNA replication checkpoint signaling"/>
    <property type="evidence" value="ECO:0007669"/>
    <property type="project" value="TreeGrafter"/>
</dbReference>
<evidence type="ECO:0000256" key="10">
    <source>
        <dbReference type="RuleBase" id="RU365058"/>
    </source>
</evidence>
<dbReference type="CDD" id="cd00009">
    <property type="entry name" value="AAA"/>
    <property type="match status" value="1"/>
</dbReference>
<organism evidence="13 14">
    <name type="scientific">Crucibulum laeve</name>
    <dbReference type="NCBI Taxonomy" id="68775"/>
    <lineage>
        <taxon>Eukaryota</taxon>
        <taxon>Fungi</taxon>
        <taxon>Dikarya</taxon>
        <taxon>Basidiomycota</taxon>
        <taxon>Agaricomycotina</taxon>
        <taxon>Agaricomycetes</taxon>
        <taxon>Agaricomycetidae</taxon>
        <taxon>Agaricales</taxon>
        <taxon>Agaricineae</taxon>
        <taxon>Nidulariaceae</taxon>
        <taxon>Crucibulum</taxon>
    </lineage>
</organism>
<feature type="compositionally biased region" description="Low complexity" evidence="11">
    <location>
        <begin position="215"/>
        <end position="226"/>
    </location>
</feature>
<feature type="compositionally biased region" description="Acidic residues" evidence="11">
    <location>
        <begin position="52"/>
        <end position="65"/>
    </location>
</feature>
<dbReference type="Proteomes" id="UP000308652">
    <property type="component" value="Unassembled WGS sequence"/>
</dbReference>
<dbReference type="SMART" id="SM00382">
    <property type="entry name" value="AAA"/>
    <property type="match status" value="1"/>
</dbReference>
<comment type="similarity">
    <text evidence="2 10">Belongs to the ORC1 family.</text>
</comment>
<feature type="region of interest" description="Disordered" evidence="11">
    <location>
        <begin position="1"/>
        <end position="29"/>
    </location>
</feature>
<dbReference type="InterPro" id="IPR027417">
    <property type="entry name" value="P-loop_NTPase"/>
</dbReference>
<dbReference type="GO" id="GO:0046872">
    <property type="term" value="F:metal ion binding"/>
    <property type="evidence" value="ECO:0007669"/>
    <property type="project" value="UniProtKB-KW"/>
</dbReference>
<evidence type="ECO:0000256" key="3">
    <source>
        <dbReference type="ARBA" id="ARBA00022705"/>
    </source>
</evidence>
<dbReference type="InterPro" id="IPR003959">
    <property type="entry name" value="ATPase_AAA_core"/>
</dbReference>
<dbReference type="GO" id="GO:0003682">
    <property type="term" value="F:chromatin binding"/>
    <property type="evidence" value="ECO:0007669"/>
    <property type="project" value="InterPro"/>
</dbReference>
<keyword evidence="9 10" id="KW-0539">Nucleus</keyword>
<dbReference type="GO" id="GO:0006270">
    <property type="term" value="P:DNA replication initiation"/>
    <property type="evidence" value="ECO:0007669"/>
    <property type="project" value="TreeGrafter"/>
</dbReference>
<dbReference type="Pfam" id="PF00004">
    <property type="entry name" value="AAA"/>
    <property type="match status" value="1"/>
</dbReference>
<dbReference type="AlphaFoldDB" id="A0A5C3LXB1"/>
<dbReference type="PANTHER" id="PTHR10763">
    <property type="entry name" value="CELL DIVISION CONTROL PROTEIN 6-RELATED"/>
    <property type="match status" value="1"/>
</dbReference>
<proteinExistence type="inferred from homology"/>
<comment type="function">
    <text evidence="10">Component of the origin recognition complex (ORC) that binds origins of replication. DNA-binding is ATP-dependent, however specific DNA sequences that define origins of replication have not been identified so far. ORC is required to assemble the pre-replication complex necessary to initiate DNA replication.</text>
</comment>
<gene>
    <name evidence="13" type="ORF">BDQ12DRAFT_654135</name>
</gene>
<dbReference type="STRING" id="68775.A0A5C3LXB1"/>
<evidence type="ECO:0000256" key="5">
    <source>
        <dbReference type="ARBA" id="ARBA00022741"/>
    </source>
</evidence>
<dbReference type="InterPro" id="IPR050311">
    <property type="entry name" value="ORC1/CDC6"/>
</dbReference>
<evidence type="ECO:0000256" key="9">
    <source>
        <dbReference type="ARBA" id="ARBA00023242"/>
    </source>
</evidence>
<evidence type="ECO:0000256" key="6">
    <source>
        <dbReference type="ARBA" id="ARBA00022840"/>
    </source>
</evidence>
<keyword evidence="13" id="KW-0378">Hydrolase</keyword>
<evidence type="ECO:0000256" key="1">
    <source>
        <dbReference type="ARBA" id="ARBA00004123"/>
    </source>
</evidence>
<dbReference type="GO" id="GO:0005524">
    <property type="term" value="F:ATP binding"/>
    <property type="evidence" value="ECO:0007669"/>
    <property type="project" value="UniProtKB-KW"/>
</dbReference>
<feature type="region of interest" description="Disordered" evidence="11">
    <location>
        <begin position="45"/>
        <end position="65"/>
    </location>
</feature>
<keyword evidence="14" id="KW-1185">Reference proteome</keyword>
<feature type="compositionally biased region" description="Basic residues" evidence="11">
    <location>
        <begin position="431"/>
        <end position="447"/>
    </location>
</feature>
<accession>A0A5C3LXB1</accession>
<dbReference type="InterPro" id="IPR054425">
    <property type="entry name" value="Cdc6_ORC1-like_ATPase_lid"/>
</dbReference>
<dbReference type="InterPro" id="IPR001025">
    <property type="entry name" value="BAH_dom"/>
</dbReference>
<comment type="subunit">
    <text evidence="10">ORC is composed of six subunits.</text>
</comment>
<evidence type="ECO:0000259" key="12">
    <source>
        <dbReference type="PROSITE" id="PS51038"/>
    </source>
</evidence>
<dbReference type="GO" id="GO:0016887">
    <property type="term" value="F:ATP hydrolysis activity"/>
    <property type="evidence" value="ECO:0007669"/>
    <property type="project" value="InterPro"/>
</dbReference>
<keyword evidence="6 10" id="KW-0067">ATP-binding</keyword>
<dbReference type="InterPro" id="IPR003593">
    <property type="entry name" value="AAA+_ATPase"/>
</dbReference>
<dbReference type="EMBL" id="ML213612">
    <property type="protein sequence ID" value="TFK36756.1"/>
    <property type="molecule type" value="Genomic_DNA"/>
</dbReference>
<evidence type="ECO:0000256" key="4">
    <source>
        <dbReference type="ARBA" id="ARBA00022723"/>
    </source>
</evidence>
<evidence type="ECO:0000256" key="2">
    <source>
        <dbReference type="ARBA" id="ARBA00008398"/>
    </source>
</evidence>
<evidence type="ECO:0000313" key="14">
    <source>
        <dbReference type="Proteomes" id="UP000308652"/>
    </source>
</evidence>